<accession>A0AAF0C637</accession>
<dbReference type="SUPFAM" id="SSF54909">
    <property type="entry name" value="Dimeric alpha+beta barrel"/>
    <property type="match status" value="1"/>
</dbReference>
<dbReference type="RefSeq" id="WP_044832727.1">
    <property type="nucleotide sequence ID" value="NZ_CP059735.1"/>
</dbReference>
<organism evidence="3 4">
    <name type="scientific">Thalassomonas actiniarum</name>
    <dbReference type="NCBI Taxonomy" id="485447"/>
    <lineage>
        <taxon>Bacteria</taxon>
        <taxon>Pseudomonadati</taxon>
        <taxon>Pseudomonadota</taxon>
        <taxon>Gammaproteobacteria</taxon>
        <taxon>Alteromonadales</taxon>
        <taxon>Colwelliaceae</taxon>
        <taxon>Thalassomonas</taxon>
    </lineage>
</organism>
<gene>
    <name evidence="3" type="ORF">SG35_013455</name>
</gene>
<reference evidence="3 4" key="2">
    <citation type="journal article" date="2022" name="Mar. Drugs">
        <title>Bioassay-Guided Fractionation Leads to the Detection of Cholic Acid Generated by the Rare Thalassomonas sp.</title>
        <authorList>
            <person name="Pheiffer F."/>
            <person name="Schneider Y.K."/>
            <person name="Hansen E.H."/>
            <person name="Andersen J.H."/>
            <person name="Isaksson J."/>
            <person name="Busche T."/>
            <person name="R C."/>
            <person name="Kalinowski J."/>
            <person name="Zyl L.V."/>
            <person name="Trindade M."/>
        </authorList>
    </citation>
    <scope>NUCLEOTIDE SEQUENCE [LARGE SCALE GENOMIC DNA]</scope>
    <source>
        <strain evidence="3 4">A5K-106</strain>
    </source>
</reference>
<dbReference type="AlphaFoldDB" id="A0AAF0C637"/>
<name>A0AAF0C637_9GAMM</name>
<evidence type="ECO:0000313" key="3">
    <source>
        <dbReference type="EMBL" id="WDE01529.1"/>
    </source>
</evidence>
<protein>
    <recommendedName>
        <fullName evidence="2">YCII-related domain-containing protein</fullName>
    </recommendedName>
</protein>
<evidence type="ECO:0000259" key="2">
    <source>
        <dbReference type="Pfam" id="PF03795"/>
    </source>
</evidence>
<evidence type="ECO:0000256" key="1">
    <source>
        <dbReference type="ARBA" id="ARBA00007689"/>
    </source>
</evidence>
<sequence length="124" mass="13624">MEQFMLIYKGGDANWMAKASQQEIAASKAEWQTWVAALQENEQLLSLGAPLIFSGFTVAGDGVVSDISSTQVSDLVTGYSFIKADNMDEAIIWAKKSPYFRYPESSVEVRQVTKMDSSESAAKV</sequence>
<proteinExistence type="inferred from homology"/>
<evidence type="ECO:0000313" key="4">
    <source>
        <dbReference type="Proteomes" id="UP000032568"/>
    </source>
</evidence>
<feature type="domain" description="YCII-related" evidence="2">
    <location>
        <begin position="19"/>
        <end position="115"/>
    </location>
</feature>
<dbReference type="Pfam" id="PF03795">
    <property type="entry name" value="YCII"/>
    <property type="match status" value="1"/>
</dbReference>
<dbReference type="Proteomes" id="UP000032568">
    <property type="component" value="Chromosome"/>
</dbReference>
<dbReference type="InterPro" id="IPR011008">
    <property type="entry name" value="Dimeric_a/b-barrel"/>
</dbReference>
<reference evidence="3 4" key="1">
    <citation type="journal article" date="2015" name="Genome Announc.">
        <title>Draft Genome Sequences of Marine Isolates of Thalassomonas viridans and Thalassomonas actiniarum.</title>
        <authorList>
            <person name="Olonade I."/>
            <person name="van Zyl L.J."/>
            <person name="Trindade M."/>
        </authorList>
    </citation>
    <scope>NUCLEOTIDE SEQUENCE [LARGE SCALE GENOMIC DNA]</scope>
    <source>
        <strain evidence="3 4">A5K-106</strain>
    </source>
</reference>
<dbReference type="Gene3D" id="3.30.70.1060">
    <property type="entry name" value="Dimeric alpha+beta barrel"/>
    <property type="match status" value="1"/>
</dbReference>
<comment type="similarity">
    <text evidence="1">Belongs to the YciI family.</text>
</comment>
<dbReference type="KEGG" id="tact:SG35_013455"/>
<dbReference type="InterPro" id="IPR005545">
    <property type="entry name" value="YCII"/>
</dbReference>
<keyword evidence="4" id="KW-1185">Reference proteome</keyword>
<dbReference type="EMBL" id="CP059735">
    <property type="protein sequence ID" value="WDE01529.1"/>
    <property type="molecule type" value="Genomic_DNA"/>
</dbReference>